<dbReference type="RefSeq" id="WP_194111576.1">
    <property type="nucleotide sequence ID" value="NZ_JADFFL010000003.1"/>
</dbReference>
<dbReference type="SUPFAM" id="SSF53448">
    <property type="entry name" value="Nucleotide-diphospho-sugar transferases"/>
    <property type="match status" value="1"/>
</dbReference>
<dbReference type="Pfam" id="PF00535">
    <property type="entry name" value="Glycos_transf_2"/>
    <property type="match status" value="1"/>
</dbReference>
<reference evidence="2" key="1">
    <citation type="submission" date="2020-10" db="EMBL/GenBank/DDBJ databases">
        <title>Mucilaginibacter mali sp. nov., isolated from rhizosphere soil of apple orchard.</title>
        <authorList>
            <person name="Lee J.-S."/>
            <person name="Kim H.S."/>
            <person name="Kim J.-S."/>
        </authorList>
    </citation>
    <scope>NUCLEOTIDE SEQUENCE</scope>
    <source>
        <strain evidence="2">KCTC 22746</strain>
    </source>
</reference>
<dbReference type="PANTHER" id="PTHR43685">
    <property type="entry name" value="GLYCOSYLTRANSFERASE"/>
    <property type="match status" value="1"/>
</dbReference>
<dbReference type="AlphaFoldDB" id="A0A929PWS7"/>
<proteinExistence type="predicted"/>
<dbReference type="Proteomes" id="UP000622475">
    <property type="component" value="Unassembled WGS sequence"/>
</dbReference>
<evidence type="ECO:0000313" key="2">
    <source>
        <dbReference type="EMBL" id="MBE9662406.1"/>
    </source>
</evidence>
<accession>A0A929PWS7</accession>
<evidence type="ECO:0000259" key="1">
    <source>
        <dbReference type="Pfam" id="PF00535"/>
    </source>
</evidence>
<dbReference type="InterPro" id="IPR050834">
    <property type="entry name" value="Glycosyltransf_2"/>
</dbReference>
<dbReference type="InterPro" id="IPR029044">
    <property type="entry name" value="Nucleotide-diphossugar_trans"/>
</dbReference>
<organism evidence="2 3">
    <name type="scientific">Mucilaginibacter myungsuensis</name>
    <dbReference type="NCBI Taxonomy" id="649104"/>
    <lineage>
        <taxon>Bacteria</taxon>
        <taxon>Pseudomonadati</taxon>
        <taxon>Bacteroidota</taxon>
        <taxon>Sphingobacteriia</taxon>
        <taxon>Sphingobacteriales</taxon>
        <taxon>Sphingobacteriaceae</taxon>
        <taxon>Mucilaginibacter</taxon>
    </lineage>
</organism>
<dbReference type="InterPro" id="IPR001173">
    <property type="entry name" value="Glyco_trans_2-like"/>
</dbReference>
<gene>
    <name evidence="2" type="ORF">IRJ16_10965</name>
</gene>
<dbReference type="EMBL" id="JADFFL010000003">
    <property type="protein sequence ID" value="MBE9662406.1"/>
    <property type="molecule type" value="Genomic_DNA"/>
</dbReference>
<keyword evidence="3" id="KW-1185">Reference proteome</keyword>
<protein>
    <submittedName>
        <fullName evidence="2">Glycosyltransferase family 2 protein</fullName>
    </submittedName>
</protein>
<dbReference type="Gene3D" id="3.90.550.10">
    <property type="entry name" value="Spore Coat Polysaccharide Biosynthesis Protein SpsA, Chain A"/>
    <property type="match status" value="1"/>
</dbReference>
<evidence type="ECO:0000313" key="3">
    <source>
        <dbReference type="Proteomes" id="UP000622475"/>
    </source>
</evidence>
<feature type="domain" description="Glycosyltransferase 2-like" evidence="1">
    <location>
        <begin position="10"/>
        <end position="168"/>
    </location>
</feature>
<comment type="caution">
    <text evidence="2">The sequence shown here is derived from an EMBL/GenBank/DDBJ whole genome shotgun (WGS) entry which is preliminary data.</text>
</comment>
<dbReference type="CDD" id="cd00761">
    <property type="entry name" value="Glyco_tranf_GTA_type"/>
    <property type="match status" value="1"/>
</dbReference>
<sequence>MSLNNLPLVSIVIPVYNREILVKKALDAAIAQTYPNIEVVVNDNNSTDNTYEVVRGYLKDNPQIKLFRNEQNVGPVNNWLQGIKNASGDYVKILFSDDWISDDYIEKTMLQFTSQVGLVFTPAIIRKKINITNYKLFKSTKIINSALFLKFMLLAYRTPVSPGCAIFRKVDILPILSTVIDTERHAEYLRFGAGIDLLTYLMVAEKYDKIAYVSDTYAHFLEHDDSFTYANALDQYYIKAFDHFLERTKKVKFKSLYSLIHHSRGYKFIRHFSNK</sequence>
<name>A0A929PWS7_9SPHI</name>
<dbReference type="PANTHER" id="PTHR43685:SF2">
    <property type="entry name" value="GLYCOSYLTRANSFERASE 2-LIKE DOMAIN-CONTAINING PROTEIN"/>
    <property type="match status" value="1"/>
</dbReference>